<dbReference type="SUPFAM" id="SSF102588">
    <property type="entry name" value="LmbE-like"/>
    <property type="match status" value="1"/>
</dbReference>
<evidence type="ECO:0000313" key="1">
    <source>
        <dbReference type="EMBL" id="EAR13539.1"/>
    </source>
</evidence>
<protein>
    <recommendedName>
        <fullName evidence="3">GlcNAc-PI de-N-acetylase family protein</fullName>
    </recommendedName>
</protein>
<dbReference type="PANTHER" id="PTHR12993:SF30">
    <property type="entry name" value="N-ACETYL-ALPHA-D-GLUCOSAMINYL L-MALATE DEACETYLASE 1"/>
    <property type="match status" value="1"/>
</dbReference>
<gene>
    <name evidence="1" type="ORF">PI23P_03557</name>
</gene>
<dbReference type="Pfam" id="PF02585">
    <property type="entry name" value="PIG-L"/>
    <property type="match status" value="1"/>
</dbReference>
<dbReference type="RefSeq" id="WP_004569337.1">
    <property type="nucleotide sequence ID" value="NZ_CH724148.1"/>
</dbReference>
<proteinExistence type="predicted"/>
<organism evidence="1 2">
    <name type="scientific">Polaribacter irgensii 23-P</name>
    <dbReference type="NCBI Taxonomy" id="313594"/>
    <lineage>
        <taxon>Bacteria</taxon>
        <taxon>Pseudomonadati</taxon>
        <taxon>Bacteroidota</taxon>
        <taxon>Flavobacteriia</taxon>
        <taxon>Flavobacteriales</taxon>
        <taxon>Flavobacteriaceae</taxon>
    </lineage>
</organism>
<sequence>MSNKSQLILLSHILLLCFTGTLKSQNTKKLNIIVFGAHPDDCDNKFGGTAALFAKMGHNVKFVSITNGDAGHFEKGGGALAKIRRAEANEAAKRLNIEYTVLDNHDGELLPTLDIRHQVIREIRNWNADIVLTHRPVDYHPDHRYTGVLVQDAAYLVIVPNVVSDTPPLEKNPVFLYLQDPFQKPYAFQPEITIDISSTLDQKMYGLDAHDSQFYEWLPWTEGKLSDVPEDKSERLVYLKNKWGAKSNITPEIRKSLTKWYGNEKGNAVQYVESFEICEYGKQPTDEEILKLFPMLTSKQ</sequence>
<dbReference type="eggNOG" id="COG2120">
    <property type="taxonomic scope" value="Bacteria"/>
</dbReference>
<name>A4BX48_9FLAO</name>
<dbReference type="InterPro" id="IPR003737">
    <property type="entry name" value="GlcNAc_PI_deacetylase-related"/>
</dbReference>
<dbReference type="Gene3D" id="3.40.50.10320">
    <property type="entry name" value="LmbE-like"/>
    <property type="match status" value="1"/>
</dbReference>
<dbReference type="InterPro" id="IPR024078">
    <property type="entry name" value="LmbE-like_dom_sf"/>
</dbReference>
<evidence type="ECO:0000313" key="2">
    <source>
        <dbReference type="Proteomes" id="UP000003053"/>
    </source>
</evidence>
<dbReference type="HOGENOM" id="CLU_049311_3_0_10"/>
<dbReference type="EMBL" id="AAOG01000001">
    <property type="protein sequence ID" value="EAR13539.1"/>
    <property type="molecule type" value="Genomic_DNA"/>
</dbReference>
<dbReference type="GO" id="GO:0016811">
    <property type="term" value="F:hydrolase activity, acting on carbon-nitrogen (but not peptide) bonds, in linear amides"/>
    <property type="evidence" value="ECO:0007669"/>
    <property type="project" value="TreeGrafter"/>
</dbReference>
<evidence type="ECO:0008006" key="3">
    <source>
        <dbReference type="Google" id="ProtNLM"/>
    </source>
</evidence>
<dbReference type="Proteomes" id="UP000003053">
    <property type="component" value="Unassembled WGS sequence"/>
</dbReference>
<keyword evidence="2" id="KW-1185">Reference proteome</keyword>
<comment type="caution">
    <text evidence="1">The sequence shown here is derived from an EMBL/GenBank/DDBJ whole genome shotgun (WGS) entry which is preliminary data.</text>
</comment>
<dbReference type="PANTHER" id="PTHR12993">
    <property type="entry name" value="N-ACETYLGLUCOSAMINYL-PHOSPHATIDYLINOSITOL DE-N-ACETYLASE-RELATED"/>
    <property type="match status" value="1"/>
</dbReference>
<dbReference type="AlphaFoldDB" id="A4BX48"/>
<reference evidence="1 2" key="1">
    <citation type="submission" date="2006-02" db="EMBL/GenBank/DDBJ databases">
        <authorList>
            <person name="Murray A."/>
            <person name="Staley J."/>
            <person name="Ferriera S."/>
            <person name="Johnson J."/>
            <person name="Kravitz S."/>
            <person name="Halpern A."/>
            <person name="Remington K."/>
            <person name="Beeson K."/>
            <person name="Tran B."/>
            <person name="Rogers Y.-H."/>
            <person name="Friedman R."/>
            <person name="Venter J.C."/>
        </authorList>
    </citation>
    <scope>NUCLEOTIDE SEQUENCE [LARGE SCALE GENOMIC DNA]</scope>
    <source>
        <strain evidence="1 2">23-P</strain>
    </source>
</reference>
<accession>A4BX48</accession>
<dbReference type="OrthoDB" id="9790023at2"/>
<dbReference type="STRING" id="313594.PI23P_03557"/>